<evidence type="ECO:0000259" key="3">
    <source>
        <dbReference type="Pfam" id="PF00394"/>
    </source>
</evidence>
<dbReference type="AlphaFoldDB" id="A0A2N9IJ18"/>
<dbReference type="Pfam" id="PF07731">
    <property type="entry name" value="Cu-oxidase_2"/>
    <property type="match status" value="1"/>
</dbReference>
<name>A0A2N9IJ18_FAGSY</name>
<dbReference type="GO" id="GO:0005507">
    <property type="term" value="F:copper ion binding"/>
    <property type="evidence" value="ECO:0007669"/>
    <property type="project" value="InterPro"/>
</dbReference>
<dbReference type="PANTHER" id="PTHR11709:SF517">
    <property type="entry name" value="LACCASE"/>
    <property type="match status" value="1"/>
</dbReference>
<dbReference type="EMBL" id="OIVN01005791">
    <property type="protein sequence ID" value="SPD24053.1"/>
    <property type="molecule type" value="Genomic_DNA"/>
</dbReference>
<evidence type="ECO:0008006" key="6">
    <source>
        <dbReference type="Google" id="ProtNLM"/>
    </source>
</evidence>
<gene>
    <name evidence="5" type="ORF">FSB_LOCUS51935</name>
</gene>
<feature type="domain" description="Plastocyanin-like" evidence="3">
    <location>
        <begin position="2"/>
        <end position="84"/>
    </location>
</feature>
<evidence type="ECO:0000259" key="4">
    <source>
        <dbReference type="Pfam" id="PF07731"/>
    </source>
</evidence>
<sequence length="267" mass="30148">MNAELYFAIAQHNLTVVGLDGSYVKPVVTNFVMITPGQTMDMLVTEKQPLGRYYVAARQYDSVRPDVTDYDQTNTTTILEYRGNYTHSDTPIFSSTLPSYEDFVSALTFTNRLRGLANQDHPVNVPKHITTRMYITASMNTVTFDYEGTTRSGLVSSLNNVSWINPSTDVLLAYYRNMSGIYTPDFPEYPPDLFSFTAETVPDYTTTTIQGTKLKVLNYNEELEIVFQGYNLDDPPKMSTVSLPKKGWVALRFKASNPGMSRAFSYL</sequence>
<proteinExistence type="inferred from homology"/>
<comment type="similarity">
    <text evidence="1">Belongs to the multicopper oxidase family.</text>
</comment>
<evidence type="ECO:0000256" key="2">
    <source>
        <dbReference type="ARBA" id="ARBA00023180"/>
    </source>
</evidence>
<dbReference type="GO" id="GO:0016491">
    <property type="term" value="F:oxidoreductase activity"/>
    <property type="evidence" value="ECO:0007669"/>
    <property type="project" value="InterPro"/>
</dbReference>
<dbReference type="InterPro" id="IPR045087">
    <property type="entry name" value="Cu-oxidase_fam"/>
</dbReference>
<evidence type="ECO:0000256" key="1">
    <source>
        <dbReference type="ARBA" id="ARBA00010609"/>
    </source>
</evidence>
<dbReference type="InterPro" id="IPR008972">
    <property type="entry name" value="Cupredoxin"/>
</dbReference>
<dbReference type="InterPro" id="IPR011706">
    <property type="entry name" value="Cu-oxidase_C"/>
</dbReference>
<dbReference type="PANTHER" id="PTHR11709">
    <property type="entry name" value="MULTI-COPPER OXIDASE"/>
    <property type="match status" value="1"/>
</dbReference>
<dbReference type="InterPro" id="IPR001117">
    <property type="entry name" value="Cu-oxidase_2nd"/>
</dbReference>
<evidence type="ECO:0000313" key="5">
    <source>
        <dbReference type="EMBL" id="SPD24053.1"/>
    </source>
</evidence>
<reference evidence="5" key="1">
    <citation type="submission" date="2018-02" db="EMBL/GenBank/DDBJ databases">
        <authorList>
            <person name="Cohen D.B."/>
            <person name="Kent A.D."/>
        </authorList>
    </citation>
    <scope>NUCLEOTIDE SEQUENCE</scope>
</reference>
<dbReference type="Gene3D" id="2.60.40.420">
    <property type="entry name" value="Cupredoxins - blue copper proteins"/>
    <property type="match status" value="3"/>
</dbReference>
<keyword evidence="2" id="KW-0325">Glycoprotein</keyword>
<protein>
    <recommendedName>
        <fullName evidence="6">Plastocyanin-like domain-containing protein</fullName>
    </recommendedName>
</protein>
<organism evidence="5">
    <name type="scientific">Fagus sylvatica</name>
    <name type="common">Beechnut</name>
    <dbReference type="NCBI Taxonomy" id="28930"/>
    <lineage>
        <taxon>Eukaryota</taxon>
        <taxon>Viridiplantae</taxon>
        <taxon>Streptophyta</taxon>
        <taxon>Embryophyta</taxon>
        <taxon>Tracheophyta</taxon>
        <taxon>Spermatophyta</taxon>
        <taxon>Magnoliopsida</taxon>
        <taxon>eudicotyledons</taxon>
        <taxon>Gunneridae</taxon>
        <taxon>Pentapetalae</taxon>
        <taxon>rosids</taxon>
        <taxon>fabids</taxon>
        <taxon>Fagales</taxon>
        <taxon>Fagaceae</taxon>
        <taxon>Fagus</taxon>
    </lineage>
</organism>
<dbReference type="SUPFAM" id="SSF49503">
    <property type="entry name" value="Cupredoxins"/>
    <property type="match status" value="2"/>
</dbReference>
<feature type="domain" description="Plastocyanin-like" evidence="4">
    <location>
        <begin position="229"/>
        <end position="260"/>
    </location>
</feature>
<accession>A0A2N9IJ18</accession>
<dbReference type="Pfam" id="PF00394">
    <property type="entry name" value="Cu-oxidase"/>
    <property type="match status" value="1"/>
</dbReference>